<accession>A0A1Q8QGV1</accession>
<evidence type="ECO:0000313" key="3">
    <source>
        <dbReference type="Proteomes" id="UP000186102"/>
    </source>
</evidence>
<reference evidence="2 3" key="1">
    <citation type="submission" date="2016-09" db="EMBL/GenBank/DDBJ databases">
        <title>Complete genome of Desulfosporosinus sp. OL.</title>
        <authorList>
            <person name="Mardanov A."/>
            <person name="Beletsky A."/>
            <person name="Panova A."/>
            <person name="Karnachuk O."/>
            <person name="Ravin N."/>
        </authorList>
    </citation>
    <scope>NUCLEOTIDE SEQUENCE [LARGE SCALE GENOMIC DNA]</scope>
    <source>
        <strain evidence="2 3">OL</strain>
    </source>
</reference>
<dbReference type="EMBL" id="MLBF01000074">
    <property type="protein sequence ID" value="OLN26577.1"/>
    <property type="molecule type" value="Genomic_DNA"/>
</dbReference>
<keyword evidence="1" id="KW-0472">Membrane</keyword>
<proteinExistence type="predicted"/>
<protein>
    <submittedName>
        <fullName evidence="2">Uncharacterized protein</fullName>
    </submittedName>
</protein>
<keyword evidence="1" id="KW-1133">Transmembrane helix</keyword>
<keyword evidence="3" id="KW-1185">Reference proteome</keyword>
<evidence type="ECO:0000256" key="1">
    <source>
        <dbReference type="SAM" id="Phobius"/>
    </source>
</evidence>
<evidence type="ECO:0000313" key="2">
    <source>
        <dbReference type="EMBL" id="OLN26577.1"/>
    </source>
</evidence>
<keyword evidence="1" id="KW-0812">Transmembrane</keyword>
<dbReference type="AlphaFoldDB" id="A0A1Q8QGV1"/>
<organism evidence="2 3">
    <name type="scientific">Desulfosporosinus metallidurans</name>
    <dbReference type="NCBI Taxonomy" id="1888891"/>
    <lineage>
        <taxon>Bacteria</taxon>
        <taxon>Bacillati</taxon>
        <taxon>Bacillota</taxon>
        <taxon>Clostridia</taxon>
        <taxon>Eubacteriales</taxon>
        <taxon>Desulfitobacteriaceae</taxon>
        <taxon>Desulfosporosinus</taxon>
    </lineage>
</organism>
<name>A0A1Q8QGV1_9FIRM</name>
<dbReference type="Proteomes" id="UP000186102">
    <property type="component" value="Unassembled WGS sequence"/>
</dbReference>
<feature type="transmembrane region" description="Helical" evidence="1">
    <location>
        <begin position="45"/>
        <end position="62"/>
    </location>
</feature>
<sequence>MHTPTTINKIVALLANKAKEIASDKLVKLFYTVPMRVAIMKNGRTLMSWSLSMAMIIQLNFLNRSCGNTVMI</sequence>
<comment type="caution">
    <text evidence="2">The sequence shown here is derived from an EMBL/GenBank/DDBJ whole genome shotgun (WGS) entry which is preliminary data.</text>
</comment>
<gene>
    <name evidence="2" type="ORF">DSOL_4928</name>
</gene>